<dbReference type="PANTHER" id="PTHR12889">
    <property type="entry name" value="GAMMA-SECRETASE SUBUNIT APH-1"/>
    <property type="match status" value="1"/>
</dbReference>
<keyword evidence="6 7" id="KW-0472">Membrane</keyword>
<comment type="similarity">
    <text evidence="2">Belongs to the APH-1 family.</text>
</comment>
<evidence type="ECO:0000256" key="5">
    <source>
        <dbReference type="ARBA" id="ARBA00022989"/>
    </source>
</evidence>
<organism evidence="8">
    <name type="scientific">Mesocestoides corti</name>
    <name type="common">Flatworm</name>
    <dbReference type="NCBI Taxonomy" id="53468"/>
    <lineage>
        <taxon>Eukaryota</taxon>
        <taxon>Metazoa</taxon>
        <taxon>Spiralia</taxon>
        <taxon>Lophotrochozoa</taxon>
        <taxon>Platyhelminthes</taxon>
        <taxon>Cestoda</taxon>
        <taxon>Eucestoda</taxon>
        <taxon>Cyclophyllidea</taxon>
        <taxon>Mesocestoididae</taxon>
        <taxon>Mesocestoides</taxon>
    </lineage>
</organism>
<dbReference type="WBParaSite" id="MCU_009637-RA">
    <property type="protein sequence ID" value="MCU_009637-RA"/>
    <property type="gene ID" value="MCU_009637"/>
</dbReference>
<feature type="transmembrane region" description="Helical" evidence="7">
    <location>
        <begin position="257"/>
        <end position="277"/>
    </location>
</feature>
<dbReference type="GO" id="GO:0007219">
    <property type="term" value="P:Notch signaling pathway"/>
    <property type="evidence" value="ECO:0007669"/>
    <property type="project" value="UniProtKB-KW"/>
</dbReference>
<dbReference type="AlphaFoldDB" id="A0A5K3FMG8"/>
<accession>A0A5K3FMG8</accession>
<dbReference type="GO" id="GO:0016485">
    <property type="term" value="P:protein processing"/>
    <property type="evidence" value="ECO:0007669"/>
    <property type="project" value="InterPro"/>
</dbReference>
<feature type="transmembrane region" description="Helical" evidence="7">
    <location>
        <begin position="90"/>
        <end position="114"/>
    </location>
</feature>
<proteinExistence type="inferred from homology"/>
<comment type="subcellular location">
    <subcellularLocation>
        <location evidence="1">Membrane</location>
        <topology evidence="1">Multi-pass membrane protein</topology>
    </subcellularLocation>
</comment>
<name>A0A5K3FMG8_MESCO</name>
<dbReference type="GO" id="GO:0016020">
    <property type="term" value="C:membrane"/>
    <property type="evidence" value="ECO:0007669"/>
    <property type="project" value="UniProtKB-SubCell"/>
</dbReference>
<reference evidence="8" key="1">
    <citation type="submission" date="2019-11" db="UniProtKB">
        <authorList>
            <consortium name="WormBaseParasite"/>
        </authorList>
    </citation>
    <scope>IDENTIFICATION</scope>
</reference>
<evidence type="ECO:0000256" key="2">
    <source>
        <dbReference type="ARBA" id="ARBA00005577"/>
    </source>
</evidence>
<dbReference type="InterPro" id="IPR009294">
    <property type="entry name" value="Aph-1"/>
</dbReference>
<evidence type="ECO:0000256" key="7">
    <source>
        <dbReference type="SAM" id="Phobius"/>
    </source>
</evidence>
<feature type="transmembrane region" description="Helical" evidence="7">
    <location>
        <begin position="187"/>
        <end position="208"/>
    </location>
</feature>
<feature type="transmembrane region" description="Helical" evidence="7">
    <location>
        <begin position="120"/>
        <end position="142"/>
    </location>
</feature>
<feature type="transmembrane region" description="Helical" evidence="7">
    <location>
        <begin position="25"/>
        <end position="47"/>
    </location>
</feature>
<evidence type="ECO:0000256" key="3">
    <source>
        <dbReference type="ARBA" id="ARBA00022692"/>
    </source>
</evidence>
<keyword evidence="3 7" id="KW-0812">Transmembrane</keyword>
<sequence>MPRADSLRIKLDTRSLPFLAGKMTLMAAFGCGLIAFGPVGVLFFLIVARNPLQVILFTLRQVCYYQPVWCLHDFDYCHAKPHCNTRFTTVFVVCSAFFWLVGLLLSSVLWFAVVPLRDQLAFGLVFACLLQEVMRFLFYFLISKAESGLMKMVESETREAAGDSSSTSGSDLLPSAVKHASIFDYRALAFTSGLSFGLMGAVIEYVYILYDVVGPGTLLKGPNPGAYFTLAALDSCFMGLLQVAWSVILFRAYTLRRYLDIAAVVAFHVLLSALTLLNDRPSPAPELVCASLAVAVIVCYACAFFAAGGQLTLRSRSSSQAASPASSPPSTTTALNI</sequence>
<keyword evidence="5 7" id="KW-1133">Transmembrane helix</keyword>
<evidence type="ECO:0000313" key="8">
    <source>
        <dbReference type="WBParaSite" id="MCU_009637-RA"/>
    </source>
</evidence>
<evidence type="ECO:0000256" key="4">
    <source>
        <dbReference type="ARBA" id="ARBA00022976"/>
    </source>
</evidence>
<dbReference type="Pfam" id="PF06105">
    <property type="entry name" value="Aph-1"/>
    <property type="match status" value="2"/>
</dbReference>
<evidence type="ECO:0000256" key="6">
    <source>
        <dbReference type="ARBA" id="ARBA00023136"/>
    </source>
</evidence>
<evidence type="ECO:0000256" key="1">
    <source>
        <dbReference type="ARBA" id="ARBA00004141"/>
    </source>
</evidence>
<keyword evidence="4" id="KW-0914">Notch signaling pathway</keyword>
<protein>
    <submittedName>
        <fullName evidence="8">Gamma-secretase subunit Aph-1</fullName>
    </submittedName>
</protein>
<feature type="transmembrane region" description="Helical" evidence="7">
    <location>
        <begin position="228"/>
        <end position="250"/>
    </location>
</feature>
<feature type="transmembrane region" description="Helical" evidence="7">
    <location>
        <begin position="283"/>
        <end position="307"/>
    </location>
</feature>